<name>A0A161LET6_9BACT</name>
<reference evidence="2" key="2">
    <citation type="journal article" date="2017" name="Genome Announc.">
        <title>Draft genome sequence of Paludibacter jiangxiensis NM7(T), a propionate-producing fermentative bacterium.</title>
        <authorList>
            <person name="Qiu Y.-L."/>
            <person name="Tourlousse D.M."/>
            <person name="Matsuura N."/>
            <person name="Ohashi A."/>
            <person name="Sekiguchi Y."/>
        </authorList>
    </citation>
    <scope>NUCLEOTIDE SEQUENCE [LARGE SCALE GENOMIC DNA]</scope>
    <source>
        <strain evidence="2">NM7</strain>
    </source>
</reference>
<organism evidence="1 2">
    <name type="scientific">Paludibacter jiangxiensis</name>
    <dbReference type="NCBI Taxonomy" id="681398"/>
    <lineage>
        <taxon>Bacteria</taxon>
        <taxon>Pseudomonadati</taxon>
        <taxon>Bacteroidota</taxon>
        <taxon>Bacteroidia</taxon>
        <taxon>Bacteroidales</taxon>
        <taxon>Paludibacteraceae</taxon>
        <taxon>Paludibacter</taxon>
    </lineage>
</organism>
<comment type="caution">
    <text evidence="1">The sequence shown here is derived from an EMBL/GenBank/DDBJ whole genome shotgun (WGS) entry which is preliminary data.</text>
</comment>
<evidence type="ECO:0000313" key="2">
    <source>
        <dbReference type="Proteomes" id="UP000076586"/>
    </source>
</evidence>
<reference evidence="2" key="1">
    <citation type="submission" date="2016-04" db="EMBL/GenBank/DDBJ databases">
        <title>Draft genome sequence of Paludibacter jiangxiensis strain NM7.</title>
        <authorList>
            <person name="Qiu Y."/>
            <person name="Matsuura N."/>
            <person name="Ohashi A."/>
            <person name="Tourlousse M.D."/>
            <person name="Sekiguchi Y."/>
        </authorList>
    </citation>
    <scope>NUCLEOTIDE SEQUENCE [LARGE SCALE GENOMIC DNA]</scope>
    <source>
        <strain evidence="2">NM7</strain>
    </source>
</reference>
<sequence length="32" mass="3868">MIQLLLTLQCDFFIVLDFKVNKDWVVVRLPIF</sequence>
<dbReference type="Proteomes" id="UP000076586">
    <property type="component" value="Unassembled WGS sequence"/>
</dbReference>
<proteinExistence type="predicted"/>
<gene>
    <name evidence="1" type="ORF">PJIAN_3208</name>
</gene>
<dbReference type="AlphaFoldDB" id="A0A161LET6"/>
<protein>
    <submittedName>
        <fullName evidence="1">Uncharacterized protein</fullName>
    </submittedName>
</protein>
<accession>A0A161LET6</accession>
<evidence type="ECO:0000313" key="1">
    <source>
        <dbReference type="EMBL" id="GAT62897.1"/>
    </source>
</evidence>
<keyword evidence="2" id="KW-1185">Reference proteome</keyword>
<dbReference type="EMBL" id="BDCR01000003">
    <property type="protein sequence ID" value="GAT62897.1"/>
    <property type="molecule type" value="Genomic_DNA"/>
</dbReference>